<sequence>MLNPIENAFSKIKNGIRSKLQLEATGVLSEMMMKDVNNITEVDAAGYFRHVLRNITNCAAEMLHPLINEF</sequence>
<organism evidence="1">
    <name type="scientific">Strongyloides stercoralis</name>
    <name type="common">Threadworm</name>
    <dbReference type="NCBI Taxonomy" id="6248"/>
    <lineage>
        <taxon>Eukaryota</taxon>
        <taxon>Metazoa</taxon>
        <taxon>Ecdysozoa</taxon>
        <taxon>Nematoda</taxon>
        <taxon>Chromadorea</taxon>
        <taxon>Rhabditida</taxon>
        <taxon>Tylenchina</taxon>
        <taxon>Panagrolaimomorpha</taxon>
        <taxon>Strongyloidoidea</taxon>
        <taxon>Strongyloididae</taxon>
        <taxon>Strongyloides</taxon>
    </lineage>
</organism>
<dbReference type="AlphaFoldDB" id="A0A0K0ETC2"/>
<accession>A0A0K0ETC2</accession>
<dbReference type="WBParaSite" id="SSTP_0001270000.1">
    <property type="protein sequence ID" value="SSTP_0001270000.1"/>
    <property type="gene ID" value="SSTP_0001270000"/>
</dbReference>
<reference evidence="1" key="1">
    <citation type="submission" date="2015-08" db="UniProtKB">
        <authorList>
            <consortium name="WormBaseParasite"/>
        </authorList>
    </citation>
    <scope>IDENTIFICATION</scope>
</reference>
<name>A0A0K0ETC2_STRER</name>
<evidence type="ECO:0000313" key="1">
    <source>
        <dbReference type="WBParaSite" id="SSTP_0001270000.1"/>
    </source>
</evidence>
<protein>
    <submittedName>
        <fullName evidence="1">DDE_3 domain-containing protein</fullName>
    </submittedName>
</protein>
<proteinExistence type="predicted"/>
<dbReference type="STRING" id="6248.A0A0K0ETC2"/>